<dbReference type="InterPro" id="IPR044772">
    <property type="entry name" value="NO3_transporter"/>
</dbReference>
<feature type="transmembrane region" description="Helical" evidence="8">
    <location>
        <begin position="394"/>
        <end position="417"/>
    </location>
</feature>
<dbReference type="NCBIfam" id="TIGR00886">
    <property type="entry name" value="2A0108"/>
    <property type="match status" value="1"/>
</dbReference>
<keyword evidence="6 8" id="KW-0534">Nitrate assimilation</keyword>
<evidence type="ECO:0000256" key="4">
    <source>
        <dbReference type="ARBA" id="ARBA00022692"/>
    </source>
</evidence>
<evidence type="ECO:0000256" key="3">
    <source>
        <dbReference type="ARBA" id="ARBA00022448"/>
    </source>
</evidence>
<feature type="transmembrane region" description="Helical" evidence="8">
    <location>
        <begin position="344"/>
        <end position="373"/>
    </location>
</feature>
<keyword evidence="3 8" id="KW-0813">Transport</keyword>
<keyword evidence="5 8" id="KW-1133">Transmembrane helix</keyword>
<feature type="transmembrane region" description="Helical" evidence="8">
    <location>
        <begin position="206"/>
        <end position="230"/>
    </location>
</feature>
<reference evidence="9" key="1">
    <citation type="submission" date="2021-11" db="EMBL/GenBank/DDBJ databases">
        <authorList>
            <person name="Rodrigo-Torres L."/>
            <person name="Arahal R. D."/>
            <person name="Lucena T."/>
        </authorList>
    </citation>
    <scope>NUCLEOTIDE SEQUENCE</scope>
    <source>
        <strain evidence="9">CECT 7928</strain>
    </source>
</reference>
<keyword evidence="10" id="KW-1185">Reference proteome</keyword>
<feature type="transmembrane region" description="Helical" evidence="8">
    <location>
        <begin position="129"/>
        <end position="151"/>
    </location>
</feature>
<keyword evidence="7 8" id="KW-0472">Membrane</keyword>
<evidence type="ECO:0000256" key="7">
    <source>
        <dbReference type="ARBA" id="ARBA00023136"/>
    </source>
</evidence>
<gene>
    <name evidence="9" type="primary">narK</name>
    <name evidence="9" type="ORF">VMF7928_00994</name>
</gene>
<dbReference type="Proteomes" id="UP000838748">
    <property type="component" value="Unassembled WGS sequence"/>
</dbReference>
<dbReference type="InterPro" id="IPR036259">
    <property type="entry name" value="MFS_trans_sf"/>
</dbReference>
<name>A0ABM9A130_9VIBR</name>
<feature type="transmembrane region" description="Helical" evidence="8">
    <location>
        <begin position="251"/>
        <end position="274"/>
    </location>
</feature>
<evidence type="ECO:0000256" key="1">
    <source>
        <dbReference type="ARBA" id="ARBA00004141"/>
    </source>
</evidence>
<organism evidence="9 10">
    <name type="scientific">Vibrio marisflavi CECT 7928</name>
    <dbReference type="NCBI Taxonomy" id="634439"/>
    <lineage>
        <taxon>Bacteria</taxon>
        <taxon>Pseudomonadati</taxon>
        <taxon>Pseudomonadota</taxon>
        <taxon>Gammaproteobacteria</taxon>
        <taxon>Vibrionales</taxon>
        <taxon>Vibrionaceae</taxon>
        <taxon>Vibrio</taxon>
    </lineage>
</organism>
<dbReference type="EMBL" id="CAKLDM010000001">
    <property type="protein sequence ID" value="CAH0537209.1"/>
    <property type="molecule type" value="Genomic_DNA"/>
</dbReference>
<feature type="transmembrane region" description="Helical" evidence="8">
    <location>
        <begin position="103"/>
        <end position="123"/>
    </location>
</feature>
<dbReference type="SUPFAM" id="SSF103473">
    <property type="entry name" value="MFS general substrate transporter"/>
    <property type="match status" value="1"/>
</dbReference>
<feature type="transmembrane region" description="Helical" evidence="8">
    <location>
        <begin position="172"/>
        <end position="194"/>
    </location>
</feature>
<protein>
    <recommendedName>
        <fullName evidence="8">Nitrate/nitrite transporter</fullName>
    </recommendedName>
</protein>
<feature type="transmembrane region" description="Helical" evidence="8">
    <location>
        <begin position="316"/>
        <end position="338"/>
    </location>
</feature>
<evidence type="ECO:0000256" key="6">
    <source>
        <dbReference type="ARBA" id="ARBA00023063"/>
    </source>
</evidence>
<dbReference type="InterPro" id="IPR011701">
    <property type="entry name" value="MFS"/>
</dbReference>
<sequence length="465" mass="49965">MAKANTQGRANGLITEWHPEDKSFWENGGKKIANKNLIISIICLLLSFCVWMLFSTVAISLNKIGFHFSTSKLFMLTALPAASGAIMRVPFSFMVPIFGGRLWTTLCTAFLAIPALWLGFAVNDPTTPYSTFVLISLLCGVAGGNFASSMANISFFYPKKQQGTSLGLNGGLGNLGVSIMQLFAPLVITIGIFGESGTTLFDGSKIYVSNAAFMWVPLVLIAAALAWFGMNDLKVAKSSLKEQLPILKRPHMWILSTQYFWTFGSFIGFCAGFAVLTKTQFPKVDIIEYAFLGPLIGSLMRPIGGVLADKYTGVRVTALNFVAMIVFCAVVLMALPSATSEGDFALFFAAFMFLFATAGLGSGSAYQMIAVTFRKISVERGLAMKHTQEEAEDEAIKSTAAALGFISAIGAAGGFFVPKSFGTAIALTGSPVAALLIFMAFYVVCILICLGVYGPKNRELHMRTA</sequence>
<evidence type="ECO:0000256" key="2">
    <source>
        <dbReference type="ARBA" id="ARBA00008432"/>
    </source>
</evidence>
<dbReference type="RefSeq" id="WP_237360365.1">
    <property type="nucleotide sequence ID" value="NZ_CAKLDM010000001.1"/>
</dbReference>
<evidence type="ECO:0000313" key="9">
    <source>
        <dbReference type="EMBL" id="CAH0537209.1"/>
    </source>
</evidence>
<feature type="transmembrane region" description="Helical" evidence="8">
    <location>
        <begin position="432"/>
        <end position="453"/>
    </location>
</feature>
<accession>A0ABM9A130</accession>
<evidence type="ECO:0000256" key="5">
    <source>
        <dbReference type="ARBA" id="ARBA00022989"/>
    </source>
</evidence>
<dbReference type="PANTHER" id="PTHR23515">
    <property type="entry name" value="HIGH-AFFINITY NITRATE TRANSPORTER 2.3"/>
    <property type="match status" value="1"/>
</dbReference>
<keyword evidence="4 8" id="KW-0812">Transmembrane</keyword>
<evidence type="ECO:0000256" key="8">
    <source>
        <dbReference type="RuleBase" id="RU366033"/>
    </source>
</evidence>
<evidence type="ECO:0000313" key="10">
    <source>
        <dbReference type="Proteomes" id="UP000838748"/>
    </source>
</evidence>
<dbReference type="Pfam" id="PF07690">
    <property type="entry name" value="MFS_1"/>
    <property type="match status" value="1"/>
</dbReference>
<dbReference type="CDD" id="cd17341">
    <property type="entry name" value="MFS_NRT2_like"/>
    <property type="match status" value="1"/>
</dbReference>
<comment type="subcellular location">
    <subcellularLocation>
        <location evidence="8">Cell membrane</location>
        <topology evidence="8">Multi-pass membrane protein</topology>
    </subcellularLocation>
    <subcellularLocation>
        <location evidence="1">Membrane</location>
        <topology evidence="1">Multi-pass membrane protein</topology>
    </subcellularLocation>
</comment>
<comment type="caution">
    <text evidence="9">The sequence shown here is derived from an EMBL/GenBank/DDBJ whole genome shotgun (WGS) entry which is preliminary data.</text>
</comment>
<proteinExistence type="inferred from homology"/>
<dbReference type="Gene3D" id="1.20.1250.20">
    <property type="entry name" value="MFS general substrate transporter like domains"/>
    <property type="match status" value="1"/>
</dbReference>
<keyword evidence="8" id="KW-1003">Cell membrane</keyword>
<comment type="similarity">
    <text evidence="2 8">Belongs to the major facilitator superfamily. Nitrate/nitrite porter (TC 2.A.1.8) family.</text>
</comment>
<dbReference type="InterPro" id="IPR004737">
    <property type="entry name" value="NO3_transporter_NarK/NarU-like"/>
</dbReference>
<feature type="transmembrane region" description="Helical" evidence="8">
    <location>
        <begin position="37"/>
        <end position="61"/>
    </location>
</feature>